<evidence type="ECO:0000313" key="7">
    <source>
        <dbReference type="EMBL" id="NCJ05657.1"/>
    </source>
</evidence>
<dbReference type="PANTHER" id="PTHR34138:SF1">
    <property type="entry name" value="CELL SHAPE-DETERMINING PROTEIN MREC"/>
    <property type="match status" value="1"/>
</dbReference>
<dbReference type="NCBIfam" id="NF010527">
    <property type="entry name" value="PRK13922.6-2"/>
    <property type="match status" value="1"/>
</dbReference>
<accession>A0A8K1ZXF0</accession>
<evidence type="ECO:0000256" key="5">
    <source>
        <dbReference type="SAM" id="Coils"/>
    </source>
</evidence>
<protein>
    <recommendedName>
        <fullName evidence="2">Cell shape-determining protein MreC</fullName>
    </recommendedName>
    <alternativeName>
        <fullName evidence="4">Cell shape protein MreC</fullName>
    </alternativeName>
</protein>
<keyword evidence="5" id="KW-0175">Coiled coil</keyword>
<evidence type="ECO:0000256" key="3">
    <source>
        <dbReference type="ARBA" id="ARBA00022960"/>
    </source>
</evidence>
<reference evidence="7" key="1">
    <citation type="submission" date="2019-12" db="EMBL/GenBank/DDBJ databases">
        <title>High-Quality draft genome sequences of three cyanobacteria isolated from the limestone walls of the Old Cathedral of Coimbra.</title>
        <authorList>
            <person name="Tiago I."/>
            <person name="Soares F."/>
            <person name="Portugal A."/>
        </authorList>
    </citation>
    <scope>NUCLEOTIDE SEQUENCE [LARGE SCALE GENOMIC DNA]</scope>
    <source>
        <strain evidence="7">C</strain>
    </source>
</reference>
<dbReference type="Gene3D" id="2.40.10.340">
    <property type="entry name" value="Rod shape-determining protein MreC, domain 1"/>
    <property type="match status" value="1"/>
</dbReference>
<dbReference type="PANTHER" id="PTHR34138">
    <property type="entry name" value="CELL SHAPE-DETERMINING PROTEIN MREC"/>
    <property type="match status" value="1"/>
</dbReference>
<dbReference type="Gene3D" id="2.40.10.350">
    <property type="entry name" value="Rod shape-determining protein MreC, domain 2"/>
    <property type="match status" value="1"/>
</dbReference>
<dbReference type="Proteomes" id="UP000607397">
    <property type="component" value="Unassembled WGS sequence"/>
</dbReference>
<dbReference type="Pfam" id="PF04085">
    <property type="entry name" value="MreC"/>
    <property type="match status" value="1"/>
</dbReference>
<dbReference type="EMBL" id="WVIC01000005">
    <property type="protein sequence ID" value="NCJ05657.1"/>
    <property type="molecule type" value="Genomic_DNA"/>
</dbReference>
<evidence type="ECO:0000256" key="2">
    <source>
        <dbReference type="ARBA" id="ARBA00013855"/>
    </source>
</evidence>
<dbReference type="NCBIfam" id="TIGR00219">
    <property type="entry name" value="mreC"/>
    <property type="match status" value="1"/>
</dbReference>
<dbReference type="GO" id="GO:0005886">
    <property type="term" value="C:plasma membrane"/>
    <property type="evidence" value="ECO:0007669"/>
    <property type="project" value="TreeGrafter"/>
</dbReference>
<organism evidence="7 8">
    <name type="scientific">Petrachloros mirabilis ULC683</name>
    <dbReference type="NCBI Taxonomy" id="2781853"/>
    <lineage>
        <taxon>Bacteria</taxon>
        <taxon>Bacillati</taxon>
        <taxon>Cyanobacteriota</taxon>
        <taxon>Cyanophyceae</taxon>
        <taxon>Synechococcales</taxon>
        <taxon>Petrachlorosaceae</taxon>
        <taxon>Petrachloros</taxon>
        <taxon>Petrachloros mirabilis</taxon>
    </lineage>
</organism>
<dbReference type="InterPro" id="IPR055342">
    <property type="entry name" value="MreC_beta-barrel_core"/>
</dbReference>
<proteinExistence type="inferred from homology"/>
<evidence type="ECO:0000313" key="8">
    <source>
        <dbReference type="Proteomes" id="UP000607397"/>
    </source>
</evidence>
<dbReference type="RefSeq" id="WP_161824132.1">
    <property type="nucleotide sequence ID" value="NZ_WVIC01000005.1"/>
</dbReference>
<sequence>MYFLYRWWGRYRVVVVLTLLCIALAWSIRRTEGAGIVELYRLMTLPVQPNTAKQEQLINARTWELQQRLQELEARNQALQSLLEDPQIQQDRAISAAVIGRSADHWWHQITLGRGSQDGIQVGAVVAAPGGLVGRVTQVSPHTSRVLLVSDPSSRLGVTISRSRRMGILRGQDERVGRIDFFEKDPDVREGDIVVTSTLSRLFPPGVPVGQIQELQLDAASGPQAVVEFSVPIANLEWVSIYLDGQTSEALVTSEP</sequence>
<name>A0A8K1ZXF0_9CYAN</name>
<dbReference type="InterPro" id="IPR042175">
    <property type="entry name" value="Cell/Rod_MreC_2"/>
</dbReference>
<comment type="caution">
    <text evidence="7">The sequence shown here is derived from an EMBL/GenBank/DDBJ whole genome shotgun (WGS) entry which is preliminary data.</text>
</comment>
<evidence type="ECO:0000256" key="4">
    <source>
        <dbReference type="ARBA" id="ARBA00032089"/>
    </source>
</evidence>
<dbReference type="InterPro" id="IPR007221">
    <property type="entry name" value="MreC"/>
</dbReference>
<dbReference type="GO" id="GO:0008360">
    <property type="term" value="P:regulation of cell shape"/>
    <property type="evidence" value="ECO:0007669"/>
    <property type="project" value="UniProtKB-KW"/>
</dbReference>
<dbReference type="InterPro" id="IPR042177">
    <property type="entry name" value="Cell/Rod_1"/>
</dbReference>
<feature type="coiled-coil region" evidence="5">
    <location>
        <begin position="62"/>
        <end position="89"/>
    </location>
</feature>
<feature type="domain" description="Rod shape-determining protein MreC beta-barrel core" evidence="6">
    <location>
        <begin position="98"/>
        <end position="241"/>
    </location>
</feature>
<evidence type="ECO:0000256" key="1">
    <source>
        <dbReference type="ARBA" id="ARBA00009369"/>
    </source>
</evidence>
<dbReference type="AlphaFoldDB" id="A0A8K1ZXF0"/>
<keyword evidence="3" id="KW-0133">Cell shape</keyword>
<evidence type="ECO:0000259" key="6">
    <source>
        <dbReference type="Pfam" id="PF04085"/>
    </source>
</evidence>
<keyword evidence="8" id="KW-1185">Reference proteome</keyword>
<gene>
    <name evidence="7" type="primary">mreC</name>
    <name evidence="7" type="ORF">GS597_03855</name>
</gene>
<comment type="similarity">
    <text evidence="1">Belongs to the MreC family.</text>
</comment>